<feature type="transmembrane region" description="Helical" evidence="7">
    <location>
        <begin position="98"/>
        <end position="118"/>
    </location>
</feature>
<dbReference type="InterPro" id="IPR032808">
    <property type="entry name" value="DoxX"/>
</dbReference>
<evidence type="ECO:0000256" key="7">
    <source>
        <dbReference type="SAM" id="Phobius"/>
    </source>
</evidence>
<dbReference type="EMBL" id="JAXCLA010000007">
    <property type="protein sequence ID" value="MDY0746906.1"/>
    <property type="molecule type" value="Genomic_DNA"/>
</dbReference>
<sequence>MLPLLGRVLVALIFLVSAFGKLSAPAGTIGYIGSVGIPMPTLAYALALVTELVGGAILALGYRTRLVAAALAAFSVVSAVFFHHALGDQNQMFHFLKNLAMAGGLLQFVAHGAGAYGANRRNTWSCPLITGL</sequence>
<keyword evidence="6 7" id="KW-0472">Membrane</keyword>
<evidence type="ECO:0000256" key="4">
    <source>
        <dbReference type="ARBA" id="ARBA00022692"/>
    </source>
</evidence>
<dbReference type="Proteomes" id="UP001285263">
    <property type="component" value="Unassembled WGS sequence"/>
</dbReference>
<gene>
    <name evidence="8" type="ORF">SNE35_20505</name>
</gene>
<dbReference type="Pfam" id="PF07681">
    <property type="entry name" value="DoxX"/>
    <property type="match status" value="1"/>
</dbReference>
<evidence type="ECO:0000313" key="9">
    <source>
        <dbReference type="Proteomes" id="UP001285263"/>
    </source>
</evidence>
<organism evidence="8 9">
    <name type="scientific">Roseateles agri</name>
    <dbReference type="NCBI Taxonomy" id="3098619"/>
    <lineage>
        <taxon>Bacteria</taxon>
        <taxon>Pseudomonadati</taxon>
        <taxon>Pseudomonadota</taxon>
        <taxon>Betaproteobacteria</taxon>
        <taxon>Burkholderiales</taxon>
        <taxon>Sphaerotilaceae</taxon>
        <taxon>Roseateles</taxon>
    </lineage>
</organism>
<comment type="similarity">
    <text evidence="2">Belongs to the DoxX family.</text>
</comment>
<feature type="transmembrane region" description="Helical" evidence="7">
    <location>
        <begin position="42"/>
        <end position="60"/>
    </location>
</feature>
<keyword evidence="3" id="KW-1003">Cell membrane</keyword>
<dbReference type="PANTHER" id="PTHR33452">
    <property type="entry name" value="OXIDOREDUCTASE CATD-RELATED"/>
    <property type="match status" value="1"/>
</dbReference>
<proteinExistence type="inferred from homology"/>
<evidence type="ECO:0000256" key="2">
    <source>
        <dbReference type="ARBA" id="ARBA00006679"/>
    </source>
</evidence>
<evidence type="ECO:0000256" key="1">
    <source>
        <dbReference type="ARBA" id="ARBA00004651"/>
    </source>
</evidence>
<dbReference type="RefSeq" id="WP_320424878.1">
    <property type="nucleotide sequence ID" value="NZ_JAXCLA010000007.1"/>
</dbReference>
<keyword evidence="5 7" id="KW-1133">Transmembrane helix</keyword>
<protein>
    <submittedName>
        <fullName evidence="8">DoxX family protein</fullName>
    </submittedName>
</protein>
<evidence type="ECO:0000256" key="6">
    <source>
        <dbReference type="ARBA" id="ARBA00023136"/>
    </source>
</evidence>
<keyword evidence="4 7" id="KW-0812">Transmembrane</keyword>
<evidence type="ECO:0000313" key="8">
    <source>
        <dbReference type="EMBL" id="MDY0746906.1"/>
    </source>
</evidence>
<evidence type="ECO:0000256" key="3">
    <source>
        <dbReference type="ARBA" id="ARBA00022475"/>
    </source>
</evidence>
<accession>A0ABU5DKS2</accession>
<feature type="transmembrane region" description="Helical" evidence="7">
    <location>
        <begin position="67"/>
        <end position="86"/>
    </location>
</feature>
<evidence type="ECO:0000256" key="5">
    <source>
        <dbReference type="ARBA" id="ARBA00022989"/>
    </source>
</evidence>
<dbReference type="InterPro" id="IPR051907">
    <property type="entry name" value="DoxX-like_oxidoreductase"/>
</dbReference>
<reference evidence="8 9" key="1">
    <citation type="submission" date="2023-11" db="EMBL/GenBank/DDBJ databases">
        <title>Paucibacter sp. nov., isolated from fresh soil in Korea.</title>
        <authorList>
            <person name="Le N.T.T."/>
        </authorList>
    </citation>
    <scope>NUCLEOTIDE SEQUENCE [LARGE SCALE GENOMIC DNA]</scope>
    <source>
        <strain evidence="8 9">R3-3</strain>
    </source>
</reference>
<name>A0ABU5DKS2_9BURK</name>
<dbReference type="PANTHER" id="PTHR33452:SF1">
    <property type="entry name" value="INNER MEMBRANE PROTEIN YPHA-RELATED"/>
    <property type="match status" value="1"/>
</dbReference>
<comment type="caution">
    <text evidence="8">The sequence shown here is derived from an EMBL/GenBank/DDBJ whole genome shotgun (WGS) entry which is preliminary data.</text>
</comment>
<comment type="subcellular location">
    <subcellularLocation>
        <location evidence="1">Cell membrane</location>
        <topology evidence="1">Multi-pass membrane protein</topology>
    </subcellularLocation>
</comment>
<keyword evidence="9" id="KW-1185">Reference proteome</keyword>